<reference evidence="3" key="1">
    <citation type="submission" date="2025-08" db="UniProtKB">
        <authorList>
            <consortium name="Ensembl"/>
        </authorList>
    </citation>
    <scope>IDENTIFICATION</scope>
</reference>
<evidence type="ECO:0000259" key="2">
    <source>
        <dbReference type="PROSITE" id="PS50982"/>
    </source>
</evidence>
<feature type="domain" description="MBD" evidence="2">
    <location>
        <begin position="28"/>
        <end position="100"/>
    </location>
</feature>
<dbReference type="PROSITE" id="PS50982">
    <property type="entry name" value="MBD"/>
    <property type="match status" value="1"/>
</dbReference>
<evidence type="ECO:0000313" key="4">
    <source>
        <dbReference type="Proteomes" id="UP000694388"/>
    </source>
</evidence>
<dbReference type="CDD" id="cd01396">
    <property type="entry name" value="MeCP2_MBD"/>
    <property type="match status" value="1"/>
</dbReference>
<reference evidence="3" key="2">
    <citation type="submission" date="2025-09" db="UniProtKB">
        <authorList>
            <consortium name="Ensembl"/>
        </authorList>
    </citation>
    <scope>IDENTIFICATION</scope>
</reference>
<dbReference type="Gene3D" id="3.30.890.10">
    <property type="entry name" value="Methyl-cpg-binding Protein 2, Chain A"/>
    <property type="match status" value="1"/>
</dbReference>
<feature type="region of interest" description="Disordered" evidence="1">
    <location>
        <begin position="1"/>
        <end position="54"/>
    </location>
</feature>
<dbReference type="GeneTree" id="ENSGT00530000063687"/>
<name>A0A8C4Q8X8_EPTBU</name>
<dbReference type="AlphaFoldDB" id="A0A8C4Q8X8"/>
<dbReference type="GO" id="GO:0003677">
    <property type="term" value="F:DNA binding"/>
    <property type="evidence" value="ECO:0007669"/>
    <property type="project" value="InterPro"/>
</dbReference>
<dbReference type="Proteomes" id="UP000694388">
    <property type="component" value="Unplaced"/>
</dbReference>
<dbReference type="Pfam" id="PF01429">
    <property type="entry name" value="MBD"/>
    <property type="match status" value="1"/>
</dbReference>
<proteinExistence type="predicted"/>
<evidence type="ECO:0000313" key="3">
    <source>
        <dbReference type="Ensembl" id="ENSEBUP00000011869.1"/>
    </source>
</evidence>
<dbReference type="SUPFAM" id="SSF54171">
    <property type="entry name" value="DNA-binding domain"/>
    <property type="match status" value="1"/>
</dbReference>
<sequence length="127" mass="14234">PSSQGDGDGPASASVIRAEKRKRASRGPAPPMYDDPSLPTGWVRKLKQRKSGRSAGKYDVYIFNPQGKQFRSHAELRVFFNKIGETALKPEDFDFTIRRKLPSRGDRTLGTSSRPNTRTHLANKFCL</sequence>
<organism evidence="3 4">
    <name type="scientific">Eptatretus burgeri</name>
    <name type="common">Inshore hagfish</name>
    <dbReference type="NCBI Taxonomy" id="7764"/>
    <lineage>
        <taxon>Eukaryota</taxon>
        <taxon>Metazoa</taxon>
        <taxon>Chordata</taxon>
        <taxon>Craniata</taxon>
        <taxon>Vertebrata</taxon>
        <taxon>Cyclostomata</taxon>
        <taxon>Myxini</taxon>
        <taxon>Myxiniformes</taxon>
        <taxon>Myxinidae</taxon>
        <taxon>Eptatretinae</taxon>
        <taxon>Eptatretus</taxon>
    </lineage>
</organism>
<accession>A0A8C4Q8X8</accession>
<dbReference type="Ensembl" id="ENSEBUT00000012446.1">
    <property type="protein sequence ID" value="ENSEBUP00000011869.1"/>
    <property type="gene ID" value="ENSEBUG00000007592.1"/>
</dbReference>
<dbReference type="InterPro" id="IPR001739">
    <property type="entry name" value="Methyl_CpG_DNA-bd"/>
</dbReference>
<keyword evidence="4" id="KW-1185">Reference proteome</keyword>
<dbReference type="InterPro" id="IPR016177">
    <property type="entry name" value="DNA-bd_dom_sf"/>
</dbReference>
<dbReference type="SMART" id="SM00391">
    <property type="entry name" value="MBD"/>
    <property type="match status" value="1"/>
</dbReference>
<protein>
    <recommendedName>
        <fullName evidence="2">MBD domain-containing protein</fullName>
    </recommendedName>
</protein>
<evidence type="ECO:0000256" key="1">
    <source>
        <dbReference type="SAM" id="MobiDB-lite"/>
    </source>
</evidence>